<gene>
    <name evidence="1" type="ORF">E2C01_037992</name>
</gene>
<accession>A0A5B7FGE9</accession>
<sequence length="88" mass="10034">MTRDHTTTANLSRHKQAPTVLGPWKVNHRVSSIQGRPIEPQSLTTQSPVSTVLYMGTAVTNKRRVTHGWRALRRYESFLFCLYNGIPI</sequence>
<dbReference type="AlphaFoldDB" id="A0A5B7FGE9"/>
<proteinExistence type="predicted"/>
<keyword evidence="2" id="KW-1185">Reference proteome</keyword>
<evidence type="ECO:0000313" key="1">
    <source>
        <dbReference type="EMBL" id="MPC44319.1"/>
    </source>
</evidence>
<name>A0A5B7FGE9_PORTR</name>
<dbReference type="EMBL" id="VSRR010006224">
    <property type="protein sequence ID" value="MPC44319.1"/>
    <property type="molecule type" value="Genomic_DNA"/>
</dbReference>
<reference evidence="1 2" key="1">
    <citation type="submission" date="2019-05" db="EMBL/GenBank/DDBJ databases">
        <title>Another draft genome of Portunus trituberculatus and its Hox gene families provides insights of decapod evolution.</title>
        <authorList>
            <person name="Jeong J.-H."/>
            <person name="Song I."/>
            <person name="Kim S."/>
            <person name="Choi T."/>
            <person name="Kim D."/>
            <person name="Ryu S."/>
            <person name="Kim W."/>
        </authorList>
    </citation>
    <scope>NUCLEOTIDE SEQUENCE [LARGE SCALE GENOMIC DNA]</scope>
    <source>
        <tissue evidence="1">Muscle</tissue>
    </source>
</reference>
<evidence type="ECO:0000313" key="2">
    <source>
        <dbReference type="Proteomes" id="UP000324222"/>
    </source>
</evidence>
<comment type="caution">
    <text evidence="1">The sequence shown here is derived from an EMBL/GenBank/DDBJ whole genome shotgun (WGS) entry which is preliminary data.</text>
</comment>
<organism evidence="1 2">
    <name type="scientific">Portunus trituberculatus</name>
    <name type="common">Swimming crab</name>
    <name type="synonym">Neptunus trituberculatus</name>
    <dbReference type="NCBI Taxonomy" id="210409"/>
    <lineage>
        <taxon>Eukaryota</taxon>
        <taxon>Metazoa</taxon>
        <taxon>Ecdysozoa</taxon>
        <taxon>Arthropoda</taxon>
        <taxon>Crustacea</taxon>
        <taxon>Multicrustacea</taxon>
        <taxon>Malacostraca</taxon>
        <taxon>Eumalacostraca</taxon>
        <taxon>Eucarida</taxon>
        <taxon>Decapoda</taxon>
        <taxon>Pleocyemata</taxon>
        <taxon>Brachyura</taxon>
        <taxon>Eubrachyura</taxon>
        <taxon>Portunoidea</taxon>
        <taxon>Portunidae</taxon>
        <taxon>Portuninae</taxon>
        <taxon>Portunus</taxon>
    </lineage>
</organism>
<dbReference type="Proteomes" id="UP000324222">
    <property type="component" value="Unassembled WGS sequence"/>
</dbReference>
<protein>
    <submittedName>
        <fullName evidence="1">Uncharacterized protein</fullName>
    </submittedName>
</protein>